<sequence>DLEINSTALFLSASLSAVLIKADPRSTGPTNHSGPPEGPPPSGFVACPLQVVLVFGLSVAMAALSMGGAVHLNPAVSIAMALTLRLRLWRAALYVIGQLLGGVASAALLLGLMGDVAPAVNQVSVPPTANQRAVTVETLITLQLVLVVMVTTELPLPEVAAPLLVGLTVSLGHLVGATGCGMNPARSFGPAAVTLDFRNHWVFWAGPILGACLAALLNDLVLRPRWRCPGDWWAELKQLYVLTDKQQQGALSQLP</sequence>
<evidence type="ECO:0000256" key="6">
    <source>
        <dbReference type="ARBA" id="ARBA00023136"/>
    </source>
</evidence>
<feature type="transmembrane region" description="Helical" evidence="8">
    <location>
        <begin position="199"/>
        <end position="217"/>
    </location>
</feature>
<dbReference type="Pfam" id="PF00230">
    <property type="entry name" value="MIP"/>
    <property type="match status" value="1"/>
</dbReference>
<reference evidence="9" key="2">
    <citation type="submission" date="2025-09" db="UniProtKB">
        <authorList>
            <consortium name="Ensembl"/>
        </authorList>
    </citation>
    <scope>IDENTIFICATION</scope>
</reference>
<evidence type="ECO:0000313" key="10">
    <source>
        <dbReference type="Proteomes" id="UP000261380"/>
    </source>
</evidence>
<name>A0A3B5LY18_9TELE</name>
<evidence type="ECO:0000256" key="8">
    <source>
        <dbReference type="SAM" id="Phobius"/>
    </source>
</evidence>
<reference evidence="9" key="1">
    <citation type="submission" date="2025-08" db="UniProtKB">
        <authorList>
            <consortium name="Ensembl"/>
        </authorList>
    </citation>
    <scope>IDENTIFICATION</scope>
</reference>
<dbReference type="InterPro" id="IPR023271">
    <property type="entry name" value="Aquaporin-like"/>
</dbReference>
<dbReference type="GeneTree" id="ENSGT00940000157015"/>
<dbReference type="InterPro" id="IPR034294">
    <property type="entry name" value="Aquaporin_transptr"/>
</dbReference>
<feature type="transmembrane region" description="Helical" evidence="8">
    <location>
        <begin position="133"/>
        <end position="152"/>
    </location>
</feature>
<evidence type="ECO:0000256" key="2">
    <source>
        <dbReference type="ARBA" id="ARBA00006175"/>
    </source>
</evidence>
<organism evidence="9 10">
    <name type="scientific">Xiphophorus couchianus</name>
    <name type="common">Monterrey platyfish</name>
    <dbReference type="NCBI Taxonomy" id="32473"/>
    <lineage>
        <taxon>Eukaryota</taxon>
        <taxon>Metazoa</taxon>
        <taxon>Chordata</taxon>
        <taxon>Craniata</taxon>
        <taxon>Vertebrata</taxon>
        <taxon>Euteleostomi</taxon>
        <taxon>Actinopterygii</taxon>
        <taxon>Neopterygii</taxon>
        <taxon>Teleostei</taxon>
        <taxon>Neoteleostei</taxon>
        <taxon>Acanthomorphata</taxon>
        <taxon>Ovalentaria</taxon>
        <taxon>Atherinomorphae</taxon>
        <taxon>Cyprinodontiformes</taxon>
        <taxon>Poeciliidae</taxon>
        <taxon>Poeciliinae</taxon>
        <taxon>Xiphophorus</taxon>
    </lineage>
</organism>
<feature type="transmembrane region" description="Helical" evidence="8">
    <location>
        <begin position="49"/>
        <end position="70"/>
    </location>
</feature>
<proteinExistence type="inferred from homology"/>
<evidence type="ECO:0000313" key="9">
    <source>
        <dbReference type="Ensembl" id="ENSXCOP00000016042.1"/>
    </source>
</evidence>
<dbReference type="SUPFAM" id="SSF81338">
    <property type="entry name" value="Aquaporin-like"/>
    <property type="match status" value="1"/>
</dbReference>
<dbReference type="GO" id="GO:0008519">
    <property type="term" value="F:ammonium channel activity"/>
    <property type="evidence" value="ECO:0007669"/>
    <property type="project" value="TreeGrafter"/>
</dbReference>
<comment type="similarity">
    <text evidence="2 7">Belongs to the MIP/aquaporin (TC 1.A.8) family.</text>
</comment>
<dbReference type="GO" id="GO:0003097">
    <property type="term" value="P:renal water transport"/>
    <property type="evidence" value="ECO:0007669"/>
    <property type="project" value="TreeGrafter"/>
</dbReference>
<keyword evidence="6 8" id="KW-0472">Membrane</keyword>
<evidence type="ECO:0000256" key="4">
    <source>
        <dbReference type="ARBA" id="ARBA00022692"/>
    </source>
</evidence>
<protein>
    <submittedName>
        <fullName evidence="9">Uncharacterized protein</fullName>
    </submittedName>
</protein>
<evidence type="ECO:0000256" key="3">
    <source>
        <dbReference type="ARBA" id="ARBA00022448"/>
    </source>
</evidence>
<dbReference type="PROSITE" id="PS00221">
    <property type="entry name" value="MIP"/>
    <property type="match status" value="1"/>
</dbReference>
<evidence type="ECO:0000256" key="1">
    <source>
        <dbReference type="ARBA" id="ARBA00004141"/>
    </source>
</evidence>
<keyword evidence="10" id="KW-1185">Reference proteome</keyword>
<accession>A0A3B5LY18</accession>
<dbReference type="InterPro" id="IPR022357">
    <property type="entry name" value="MIP_CS"/>
</dbReference>
<keyword evidence="4 7" id="KW-0812">Transmembrane</keyword>
<dbReference type="InterPro" id="IPR000425">
    <property type="entry name" value="MIP"/>
</dbReference>
<dbReference type="GO" id="GO:0015168">
    <property type="term" value="F:glycerol transmembrane transporter activity"/>
    <property type="evidence" value="ECO:0007669"/>
    <property type="project" value="TreeGrafter"/>
</dbReference>
<dbReference type="PRINTS" id="PR00783">
    <property type="entry name" value="MINTRINSICP"/>
</dbReference>
<dbReference type="GO" id="GO:0015250">
    <property type="term" value="F:water channel activity"/>
    <property type="evidence" value="ECO:0007669"/>
    <property type="project" value="TreeGrafter"/>
</dbReference>
<dbReference type="PANTHER" id="PTHR19139">
    <property type="entry name" value="AQUAPORIN TRANSPORTER"/>
    <property type="match status" value="1"/>
</dbReference>
<dbReference type="PANTHER" id="PTHR19139:SF161">
    <property type="entry name" value="AQUAPORIN-1"/>
    <property type="match status" value="1"/>
</dbReference>
<feature type="transmembrane region" description="Helical" evidence="8">
    <location>
        <begin position="91"/>
        <end position="113"/>
    </location>
</feature>
<evidence type="ECO:0000256" key="7">
    <source>
        <dbReference type="RuleBase" id="RU000477"/>
    </source>
</evidence>
<dbReference type="Ensembl" id="ENSXCOT00000016243.1">
    <property type="protein sequence ID" value="ENSXCOP00000016042.1"/>
    <property type="gene ID" value="ENSXCOG00000012120.1"/>
</dbReference>
<keyword evidence="5 8" id="KW-1133">Transmembrane helix</keyword>
<dbReference type="Gene3D" id="1.20.1080.10">
    <property type="entry name" value="Glycerol uptake facilitator protein"/>
    <property type="match status" value="1"/>
</dbReference>
<dbReference type="Proteomes" id="UP000261380">
    <property type="component" value="Unplaced"/>
</dbReference>
<keyword evidence="3 7" id="KW-0813">Transport</keyword>
<dbReference type="GO" id="GO:0006972">
    <property type="term" value="P:hyperosmotic response"/>
    <property type="evidence" value="ECO:0007669"/>
    <property type="project" value="TreeGrafter"/>
</dbReference>
<comment type="subcellular location">
    <subcellularLocation>
        <location evidence="1">Membrane</location>
        <topology evidence="1">Multi-pass membrane protein</topology>
    </subcellularLocation>
</comment>
<dbReference type="AlphaFoldDB" id="A0A3B5LY18"/>
<dbReference type="GO" id="GO:0035379">
    <property type="term" value="F:carbon dioxide transmembrane transporter activity"/>
    <property type="evidence" value="ECO:0007669"/>
    <property type="project" value="TreeGrafter"/>
</dbReference>
<evidence type="ECO:0000256" key="5">
    <source>
        <dbReference type="ARBA" id="ARBA00022989"/>
    </source>
</evidence>
<feature type="transmembrane region" description="Helical" evidence="8">
    <location>
        <begin position="159"/>
        <end position="179"/>
    </location>
</feature>
<dbReference type="GO" id="GO:0016020">
    <property type="term" value="C:membrane"/>
    <property type="evidence" value="ECO:0007669"/>
    <property type="project" value="UniProtKB-SubCell"/>
</dbReference>